<dbReference type="Gene3D" id="3.30.420.10">
    <property type="entry name" value="Ribonuclease H-like superfamily/Ribonuclease H"/>
    <property type="match status" value="1"/>
</dbReference>
<protein>
    <submittedName>
        <fullName evidence="2">Retrovirus-related Pol polyprotein</fullName>
    </submittedName>
</protein>
<name>A0A5B7FBR8_PORTR</name>
<dbReference type="AlphaFoldDB" id="A0A5B7FBR8"/>
<dbReference type="PANTHER" id="PTHR37984">
    <property type="entry name" value="PROTEIN CBG26694"/>
    <property type="match status" value="1"/>
</dbReference>
<comment type="caution">
    <text evidence="2">The sequence shown here is derived from an EMBL/GenBank/DDBJ whole genome shotgun (WGS) entry which is preliminary data.</text>
</comment>
<dbReference type="SUPFAM" id="SSF53098">
    <property type="entry name" value="Ribonuclease H-like"/>
    <property type="match status" value="1"/>
</dbReference>
<proteinExistence type="predicted"/>
<reference evidence="2 3" key="1">
    <citation type="submission" date="2019-05" db="EMBL/GenBank/DDBJ databases">
        <title>Another draft genome of Portunus trituberculatus and its Hox gene families provides insights of decapod evolution.</title>
        <authorList>
            <person name="Jeong J.-H."/>
            <person name="Song I."/>
            <person name="Kim S."/>
            <person name="Choi T."/>
            <person name="Kim D."/>
            <person name="Ryu S."/>
            <person name="Kim W."/>
        </authorList>
    </citation>
    <scope>NUCLEOTIDE SEQUENCE [LARGE SCALE GENOMIC DNA]</scope>
    <source>
        <tissue evidence="2">Muscle</tissue>
    </source>
</reference>
<dbReference type="Proteomes" id="UP000324222">
    <property type="component" value="Unassembled WGS sequence"/>
</dbReference>
<dbReference type="GO" id="GO:0015074">
    <property type="term" value="P:DNA integration"/>
    <property type="evidence" value="ECO:0007669"/>
    <property type="project" value="InterPro"/>
</dbReference>
<dbReference type="PROSITE" id="PS50994">
    <property type="entry name" value="INTEGRASE"/>
    <property type="match status" value="1"/>
</dbReference>
<dbReference type="InterPro" id="IPR050951">
    <property type="entry name" value="Retrovirus_Pol_polyprotein"/>
</dbReference>
<dbReference type="InterPro" id="IPR012337">
    <property type="entry name" value="RNaseH-like_sf"/>
</dbReference>
<organism evidence="2 3">
    <name type="scientific">Portunus trituberculatus</name>
    <name type="common">Swimming crab</name>
    <name type="synonym">Neptunus trituberculatus</name>
    <dbReference type="NCBI Taxonomy" id="210409"/>
    <lineage>
        <taxon>Eukaryota</taxon>
        <taxon>Metazoa</taxon>
        <taxon>Ecdysozoa</taxon>
        <taxon>Arthropoda</taxon>
        <taxon>Crustacea</taxon>
        <taxon>Multicrustacea</taxon>
        <taxon>Malacostraca</taxon>
        <taxon>Eumalacostraca</taxon>
        <taxon>Eucarida</taxon>
        <taxon>Decapoda</taxon>
        <taxon>Pleocyemata</taxon>
        <taxon>Brachyura</taxon>
        <taxon>Eubrachyura</taxon>
        <taxon>Portunoidea</taxon>
        <taxon>Portunidae</taxon>
        <taxon>Portuninae</taxon>
        <taxon>Portunus</taxon>
    </lineage>
</organism>
<gene>
    <name evidence="2" type="primary">POL_1</name>
    <name evidence="2" type="ORF">E2C01_035545</name>
</gene>
<keyword evidence="3" id="KW-1185">Reference proteome</keyword>
<sequence>MGHGPTERFHTVHIDLVGSLPLCRGNQYLLTCVEQTTRWGTTIPMPDSTAEYTAAHFLLGWVSNFGAPVTIIAGQGVQFKLMAFLGTSRQRTTAYHPQANGMECFHRCLKEAIRVLPPSW</sequence>
<dbReference type="EMBL" id="VSRR010005239">
    <property type="protein sequence ID" value="MPC41934.1"/>
    <property type="molecule type" value="Genomic_DNA"/>
</dbReference>
<evidence type="ECO:0000259" key="1">
    <source>
        <dbReference type="PROSITE" id="PS50994"/>
    </source>
</evidence>
<feature type="domain" description="Integrase catalytic" evidence="1">
    <location>
        <begin position="1"/>
        <end position="84"/>
    </location>
</feature>
<dbReference type="PANTHER" id="PTHR37984:SF5">
    <property type="entry name" value="PROTEIN NYNRIN-LIKE"/>
    <property type="match status" value="1"/>
</dbReference>
<dbReference type="InterPro" id="IPR036397">
    <property type="entry name" value="RNaseH_sf"/>
</dbReference>
<dbReference type="OrthoDB" id="6378238at2759"/>
<evidence type="ECO:0000313" key="3">
    <source>
        <dbReference type="Proteomes" id="UP000324222"/>
    </source>
</evidence>
<dbReference type="InterPro" id="IPR001584">
    <property type="entry name" value="Integrase_cat-core"/>
</dbReference>
<evidence type="ECO:0000313" key="2">
    <source>
        <dbReference type="EMBL" id="MPC41934.1"/>
    </source>
</evidence>
<dbReference type="GO" id="GO:0003676">
    <property type="term" value="F:nucleic acid binding"/>
    <property type="evidence" value="ECO:0007669"/>
    <property type="project" value="InterPro"/>
</dbReference>
<accession>A0A5B7FBR8</accession>